<keyword evidence="2 7" id="KW-0813">Transport</keyword>
<evidence type="ECO:0000256" key="4">
    <source>
        <dbReference type="ARBA" id="ARBA00022692"/>
    </source>
</evidence>
<keyword evidence="10" id="KW-1185">Reference proteome</keyword>
<dbReference type="PANTHER" id="PTHR43744">
    <property type="entry name" value="ABC TRANSPORTER PERMEASE PROTEIN MG189-RELATED-RELATED"/>
    <property type="match status" value="1"/>
</dbReference>
<feature type="transmembrane region" description="Helical" evidence="7">
    <location>
        <begin position="69"/>
        <end position="92"/>
    </location>
</feature>
<keyword evidence="5 7" id="KW-1133">Transmembrane helix</keyword>
<dbReference type="CDD" id="cd06261">
    <property type="entry name" value="TM_PBP2"/>
    <property type="match status" value="1"/>
</dbReference>
<feature type="transmembrane region" description="Helical" evidence="7">
    <location>
        <begin position="192"/>
        <end position="215"/>
    </location>
</feature>
<evidence type="ECO:0000313" key="10">
    <source>
        <dbReference type="Proteomes" id="UP000000628"/>
    </source>
</evidence>
<evidence type="ECO:0000256" key="3">
    <source>
        <dbReference type="ARBA" id="ARBA00022475"/>
    </source>
</evidence>
<evidence type="ECO:0000256" key="6">
    <source>
        <dbReference type="ARBA" id="ARBA00023136"/>
    </source>
</evidence>
<accession>C7QZA2</accession>
<proteinExistence type="inferred from homology"/>
<evidence type="ECO:0000256" key="1">
    <source>
        <dbReference type="ARBA" id="ARBA00004651"/>
    </source>
</evidence>
<dbReference type="AlphaFoldDB" id="C7QZA2"/>
<comment type="subcellular location">
    <subcellularLocation>
        <location evidence="1 7">Cell membrane</location>
        <topology evidence="1 7">Multi-pass membrane protein</topology>
    </subcellularLocation>
</comment>
<evidence type="ECO:0000256" key="7">
    <source>
        <dbReference type="RuleBase" id="RU363032"/>
    </source>
</evidence>
<keyword evidence="3" id="KW-1003">Cell membrane</keyword>
<feature type="transmembrane region" description="Helical" evidence="7">
    <location>
        <begin position="235"/>
        <end position="259"/>
    </location>
</feature>
<dbReference type="GO" id="GO:0055085">
    <property type="term" value="P:transmembrane transport"/>
    <property type="evidence" value="ECO:0007669"/>
    <property type="project" value="InterPro"/>
</dbReference>
<organism evidence="9 10">
    <name type="scientific">Jonesia denitrificans (strain ATCC 14870 / DSM 20603 / BCRC 15368 / CIP 55.134 / JCM 11481 / NBRC 15587 / NCTC 10816 / Prevot 55134)</name>
    <name type="common">Listeria denitrificans</name>
    <dbReference type="NCBI Taxonomy" id="471856"/>
    <lineage>
        <taxon>Bacteria</taxon>
        <taxon>Bacillati</taxon>
        <taxon>Actinomycetota</taxon>
        <taxon>Actinomycetes</taxon>
        <taxon>Micrococcales</taxon>
        <taxon>Jonesiaceae</taxon>
        <taxon>Jonesia</taxon>
    </lineage>
</organism>
<keyword evidence="4 7" id="KW-0812">Transmembrane</keyword>
<evidence type="ECO:0000313" key="9">
    <source>
        <dbReference type="EMBL" id="ACV09400.1"/>
    </source>
</evidence>
<dbReference type="RefSeq" id="WP_015772028.1">
    <property type="nucleotide sequence ID" value="NC_013174.1"/>
</dbReference>
<feature type="transmembrane region" description="Helical" evidence="7">
    <location>
        <begin position="12"/>
        <end position="33"/>
    </location>
</feature>
<dbReference type="GO" id="GO:0005886">
    <property type="term" value="C:plasma membrane"/>
    <property type="evidence" value="ECO:0007669"/>
    <property type="project" value="UniProtKB-SubCell"/>
</dbReference>
<dbReference type="PROSITE" id="PS50928">
    <property type="entry name" value="ABC_TM1"/>
    <property type="match status" value="1"/>
</dbReference>
<feature type="domain" description="ABC transmembrane type-1" evidence="8">
    <location>
        <begin position="69"/>
        <end position="259"/>
    </location>
</feature>
<evidence type="ECO:0000259" key="8">
    <source>
        <dbReference type="PROSITE" id="PS50928"/>
    </source>
</evidence>
<feature type="transmembrane region" description="Helical" evidence="7">
    <location>
        <begin position="104"/>
        <end position="128"/>
    </location>
</feature>
<reference evidence="9 10" key="1">
    <citation type="journal article" date="2009" name="Stand. Genomic Sci.">
        <title>Complete genome sequence of Jonesia denitrificans type strain (Prevot 55134).</title>
        <authorList>
            <person name="Pukall R."/>
            <person name="Gehrich-Schroter G."/>
            <person name="Lapidus A."/>
            <person name="Nolan M."/>
            <person name="Glavina Del Rio T."/>
            <person name="Lucas S."/>
            <person name="Chen F."/>
            <person name="Tice H."/>
            <person name="Pitluck S."/>
            <person name="Cheng J.F."/>
            <person name="Copeland A."/>
            <person name="Saunders E."/>
            <person name="Brettin T."/>
            <person name="Detter J.C."/>
            <person name="Bruce D."/>
            <person name="Goodwin L."/>
            <person name="Pati A."/>
            <person name="Ivanova N."/>
            <person name="Mavromatis K."/>
            <person name="Ovchinnikova G."/>
            <person name="Chen A."/>
            <person name="Palaniappan K."/>
            <person name="Land M."/>
            <person name="Hauser L."/>
            <person name="Chang Y.J."/>
            <person name="Jeffries C.D."/>
            <person name="Chain P."/>
            <person name="Goker M."/>
            <person name="Bristow J."/>
            <person name="Eisen J.A."/>
            <person name="Markowitz V."/>
            <person name="Hugenholtz P."/>
            <person name="Kyrpides N.C."/>
            <person name="Klenk H.P."/>
            <person name="Han C."/>
        </authorList>
    </citation>
    <scope>NUCLEOTIDE SEQUENCE [LARGE SCALE GENOMIC DNA]</scope>
    <source>
        <strain evidence="10">ATCC 14870 / DSM 20603 / BCRC 15368 / CIP 55.134 / JCM 11481 / NBRC 15587 / NCTC 10816 / Prevot 55134</strain>
    </source>
</reference>
<name>C7QZA2_JONDD</name>
<comment type="similarity">
    <text evidence="7">Belongs to the binding-protein-dependent transport system permease family.</text>
</comment>
<dbReference type="STRING" id="471856.Jden_1757"/>
<dbReference type="Pfam" id="PF00528">
    <property type="entry name" value="BPD_transp_1"/>
    <property type="match status" value="1"/>
</dbReference>
<evidence type="ECO:0000256" key="2">
    <source>
        <dbReference type="ARBA" id="ARBA00022448"/>
    </source>
</evidence>
<dbReference type="InterPro" id="IPR000515">
    <property type="entry name" value="MetI-like"/>
</dbReference>
<dbReference type="EMBL" id="CP001706">
    <property type="protein sequence ID" value="ACV09400.1"/>
    <property type="molecule type" value="Genomic_DNA"/>
</dbReference>
<keyword evidence="6 7" id="KW-0472">Membrane</keyword>
<dbReference type="InterPro" id="IPR035906">
    <property type="entry name" value="MetI-like_sf"/>
</dbReference>
<sequence>MKQITATTLKYFSLIVACLVTLLPIGVIFMAAFKTKQEFRDTGPFDVPQSFNLDNFVTAFTKGQMVQGFVNTVIILAVAITGTIIIGTMAAYAIDRFRFRGRTLVLGGFLLATLVPAVTTQVATFQVINSLGLYNTRAAVMLLFMGTDIVSIYIFVQFMRSIDKSLDEAAVLDGANHLTIYGRIILPLLKPAIATVVIIKGIAIYNEFYIPFLYMPSRDLGVISTSLFRFKGPFGAQWEVISAGVIIVLIPTLLLFLFLQRYIYNGLTSGATK</sequence>
<dbReference type="Proteomes" id="UP000000628">
    <property type="component" value="Chromosome"/>
</dbReference>
<dbReference type="Gene3D" id="1.10.3720.10">
    <property type="entry name" value="MetI-like"/>
    <property type="match status" value="1"/>
</dbReference>
<dbReference type="HOGENOM" id="CLU_016047_1_2_11"/>
<evidence type="ECO:0000256" key="5">
    <source>
        <dbReference type="ARBA" id="ARBA00022989"/>
    </source>
</evidence>
<gene>
    <name evidence="9" type="ordered locus">Jden_1757</name>
</gene>
<dbReference type="KEGG" id="jde:Jden_1757"/>
<dbReference type="eggNOG" id="COG0395">
    <property type="taxonomic scope" value="Bacteria"/>
</dbReference>
<dbReference type="SUPFAM" id="SSF161098">
    <property type="entry name" value="MetI-like"/>
    <property type="match status" value="1"/>
</dbReference>
<dbReference type="PANTHER" id="PTHR43744:SF3">
    <property type="entry name" value="LACTOSE TRANSPORT SYSTEM PERMEASE PROTEIN LACG"/>
    <property type="match status" value="1"/>
</dbReference>
<dbReference type="OrthoDB" id="3569827at2"/>
<feature type="transmembrane region" description="Helical" evidence="7">
    <location>
        <begin position="134"/>
        <end position="156"/>
    </location>
</feature>
<protein>
    <submittedName>
        <fullName evidence="9">Binding-protein-dependent transport systems inner membrane component</fullName>
    </submittedName>
</protein>